<dbReference type="SUPFAM" id="SSF49373">
    <property type="entry name" value="Invasin/intimin cell-adhesion fragments"/>
    <property type="match status" value="1"/>
</dbReference>
<sequence length="755" mass="80413">MSKMRKASALMLAAMMSVTVLPAQAAFADTSAEAQGFDNGKGVNLTKIGSCVSGISDKDGGVAEIVAYDKDNNNAWVVNGATGKLDILSMGNVTGARSDAMTATSIDISGKAAQAESTFTYGDMTSVAVSTKDDLVAVALQDKSYDKRGYIAFLRKNGDFLGMVPAGFQPDMVTFTPDGNTVLAANEGEPRNGIGSGITDPKGSVSVIRVNHENPAASESEDADFTAFDSKRDELVQQNIILSKGTAPSEDLEPEYIAASNTRAYVTLQEANAVAVLNLETGSYDGVYSLGYKDLSKESNAIDVLEDDKYEAAVYPDAVGAYMPDGIAAWESGGQQYIATANEGDAREWGDYTNEDKVTITSAAGTEAKKVRAIKADVTDGLPEGKTVLFGGRSFSIYKVEDSGLKQVYDSGNEFEKKTAETLASYFNCSNDDNLIDSRSRKKGPEAENVTIGTVNGKTYAFIGLERIGGIMAYDVTNPEKAQYSNYINSRDFSEDPAKLGEGVESLKGDVAPEGLAFVSASDSPSKTPILLSAFEVSGTVAAYAVGELPKAQTAPAVKKSVMSFRTLKAASVKQTATSVKLSWEKVSGAEKYTVYASEYGKTKKLEKLTTTSGTGLTVKQITSGKLKKGKYYRFVVIATDGEGKAIAKSRPVYASTKGGRYTNVSKVNIQSRTKAKTALKKLKAGKSYTIKARQTKASSRLTLKNCRGIKYETSNSKIAAVSSRGKITGKSKGVCYIYAYAQNGVYTRLKVTVR</sequence>
<reference evidence="3 4" key="1">
    <citation type="journal article" date="2016" name="Appl. Environ. Microbiol.">
        <title>Function and Phylogeny of Bacterial Butyryl Coenzyme A:Acetate Transferases and Their Diversity in the Proximal Colon of Swine.</title>
        <authorList>
            <person name="Trachsel J."/>
            <person name="Bayles D.O."/>
            <person name="Looft T."/>
            <person name="Levine U.Y."/>
            <person name="Allen H.K."/>
        </authorList>
    </citation>
    <scope>NUCLEOTIDE SEQUENCE [LARGE SCALE GENOMIC DNA]</scope>
    <source>
        <strain evidence="3 4">68-3-10</strain>
    </source>
</reference>
<dbReference type="Proteomes" id="UP000187404">
    <property type="component" value="Unassembled WGS sequence"/>
</dbReference>
<dbReference type="SUPFAM" id="SSF49265">
    <property type="entry name" value="Fibronectin type III"/>
    <property type="match status" value="1"/>
</dbReference>
<dbReference type="InterPro" id="IPR055188">
    <property type="entry name" value="Choice_anch_I"/>
</dbReference>
<dbReference type="EMBL" id="MJIE01000001">
    <property type="protein sequence ID" value="OLR56278.1"/>
    <property type="molecule type" value="Genomic_DNA"/>
</dbReference>
<dbReference type="InterPro" id="IPR011044">
    <property type="entry name" value="Quino_amine_DH_bsu"/>
</dbReference>
<dbReference type="PROSITE" id="PS50853">
    <property type="entry name" value="FN3"/>
    <property type="match status" value="1"/>
</dbReference>
<accession>A0A1Q9JJ83</accession>
<dbReference type="SUPFAM" id="SSF50969">
    <property type="entry name" value="YVTN repeat-like/Quinoprotein amine dehydrogenase"/>
    <property type="match status" value="1"/>
</dbReference>
<organism evidence="3 4">
    <name type="scientific">Hornefia porci</name>
    <dbReference type="NCBI Taxonomy" id="2652292"/>
    <lineage>
        <taxon>Bacteria</taxon>
        <taxon>Bacillati</taxon>
        <taxon>Bacillota</taxon>
        <taxon>Clostridia</taxon>
        <taxon>Peptostreptococcales</taxon>
        <taxon>Anaerovoracaceae</taxon>
        <taxon>Hornefia</taxon>
    </lineage>
</organism>
<dbReference type="Gene3D" id="2.130.10.10">
    <property type="entry name" value="YVTN repeat-like/Quinoprotein amine dehydrogenase"/>
    <property type="match status" value="1"/>
</dbReference>
<feature type="chain" id="PRO_5039476019" description="Fibronectin type-III domain-containing protein" evidence="1">
    <location>
        <begin position="26"/>
        <end position="755"/>
    </location>
</feature>
<dbReference type="InterPro" id="IPR036116">
    <property type="entry name" value="FN3_sf"/>
</dbReference>
<dbReference type="NCBIfam" id="NF038117">
    <property type="entry name" value="choice_anch_I"/>
    <property type="match status" value="1"/>
</dbReference>
<evidence type="ECO:0000313" key="3">
    <source>
        <dbReference type="EMBL" id="OLR56278.1"/>
    </source>
</evidence>
<gene>
    <name evidence="3" type="ORF">BHK98_09495</name>
</gene>
<feature type="signal peptide" evidence="1">
    <location>
        <begin position="1"/>
        <end position="25"/>
    </location>
</feature>
<comment type="caution">
    <text evidence="3">The sequence shown here is derived from an EMBL/GenBank/DDBJ whole genome shotgun (WGS) entry which is preliminary data.</text>
</comment>
<evidence type="ECO:0000256" key="1">
    <source>
        <dbReference type="SAM" id="SignalP"/>
    </source>
</evidence>
<protein>
    <recommendedName>
        <fullName evidence="2">Fibronectin type-III domain-containing protein</fullName>
    </recommendedName>
</protein>
<dbReference type="InterPro" id="IPR013783">
    <property type="entry name" value="Ig-like_fold"/>
</dbReference>
<dbReference type="AlphaFoldDB" id="A0A1Q9JJ83"/>
<dbReference type="InterPro" id="IPR015943">
    <property type="entry name" value="WD40/YVTN_repeat-like_dom_sf"/>
</dbReference>
<dbReference type="Gene3D" id="2.60.40.1080">
    <property type="match status" value="1"/>
</dbReference>
<feature type="domain" description="Fibronectin type-III" evidence="2">
    <location>
        <begin position="564"/>
        <end position="660"/>
    </location>
</feature>
<dbReference type="RefSeq" id="WP_075713747.1">
    <property type="nucleotide sequence ID" value="NZ_MJIE01000001.1"/>
</dbReference>
<dbReference type="InterPro" id="IPR003961">
    <property type="entry name" value="FN3_dom"/>
</dbReference>
<name>A0A1Q9JJ83_9FIRM</name>
<proteinExistence type="predicted"/>
<keyword evidence="1" id="KW-0732">Signal</keyword>
<dbReference type="Gene3D" id="2.60.40.10">
    <property type="entry name" value="Immunoglobulins"/>
    <property type="match status" value="1"/>
</dbReference>
<keyword evidence="4" id="KW-1185">Reference proteome</keyword>
<dbReference type="PANTHER" id="PTHR46928">
    <property type="entry name" value="MESENCHYME-SPECIFIC CELL SURFACE GLYCOPROTEIN"/>
    <property type="match status" value="1"/>
</dbReference>
<evidence type="ECO:0000259" key="2">
    <source>
        <dbReference type="PROSITE" id="PS50853"/>
    </source>
</evidence>
<dbReference type="InterPro" id="IPR052956">
    <property type="entry name" value="Mesenchyme-surface_protein"/>
</dbReference>
<evidence type="ECO:0000313" key="4">
    <source>
        <dbReference type="Proteomes" id="UP000187404"/>
    </source>
</evidence>
<dbReference type="InterPro" id="IPR008964">
    <property type="entry name" value="Invasin/intimin_cell_adhesion"/>
</dbReference>
<dbReference type="OrthoDB" id="9809781at2"/>
<dbReference type="PANTHER" id="PTHR46928:SF1">
    <property type="entry name" value="MESENCHYME-SPECIFIC CELL SURFACE GLYCOPROTEIN"/>
    <property type="match status" value="1"/>
</dbReference>
<dbReference type="Pfam" id="PF22494">
    <property type="entry name" value="choice_anch_I"/>
    <property type="match status" value="1"/>
</dbReference>
<dbReference type="STRING" id="1261640.BHK98_09495"/>